<feature type="transmembrane region" description="Helical" evidence="7">
    <location>
        <begin position="368"/>
        <end position="385"/>
    </location>
</feature>
<dbReference type="PANTHER" id="PTHR42718">
    <property type="entry name" value="MAJOR FACILITATOR SUPERFAMILY MULTIDRUG TRANSPORTER MFSC"/>
    <property type="match status" value="1"/>
</dbReference>
<dbReference type="PANTHER" id="PTHR42718:SF46">
    <property type="entry name" value="BLR6921 PROTEIN"/>
    <property type="match status" value="1"/>
</dbReference>
<evidence type="ECO:0000259" key="8">
    <source>
        <dbReference type="PROSITE" id="PS50850"/>
    </source>
</evidence>
<gene>
    <name evidence="9" type="ORF">BST10_21250</name>
</gene>
<name>A0ABX3RDX9_MYCAL</name>
<dbReference type="Gene3D" id="1.20.1720.10">
    <property type="entry name" value="Multidrug resistance protein D"/>
    <property type="match status" value="1"/>
</dbReference>
<feature type="transmembrane region" description="Helical" evidence="7">
    <location>
        <begin position="304"/>
        <end position="328"/>
    </location>
</feature>
<evidence type="ECO:0000256" key="2">
    <source>
        <dbReference type="ARBA" id="ARBA00022448"/>
    </source>
</evidence>
<keyword evidence="3" id="KW-1003">Cell membrane</keyword>
<feature type="transmembrane region" description="Helical" evidence="7">
    <location>
        <begin position="334"/>
        <end position="356"/>
    </location>
</feature>
<proteinExistence type="predicted"/>
<dbReference type="PROSITE" id="PS50850">
    <property type="entry name" value="MFS"/>
    <property type="match status" value="1"/>
</dbReference>
<sequence length="526" mass="54106">MTALDDAGRATTQWPADAAGAASPTRQGSDIVSRTSRYISSMLPSRRFIYAVIAIGGMQLLATMDSTIAIVALPKIQNDLGLSDAGRGWVISAYVLTFGGLMLLGGRLGDTIGRKRTFISGVALFTIASVLCAAAWDAPTLVIARLLQGVGSAIASPTALALIATTFPKGPARNAATAVFGAMTAVGSVMGLVAGGALTEVSWRLAFGINVPIGVLMIYLARTALTETQRERMKLDAAGALLATLGCTAAVFAFTIGPEKGWISVITIGSGVVAVVALLAFALVERTAENPVVPFSLFRDRNRLLTFAAIFLAGGVLFTLTVTIGLYVQDLMGYSALRAGVGFIPFVIGLGVGLGVSSQLVRLFPPRVLVISGGVVLLGAMIYGSTIDRDIAYFPNFVTLIVLGGLGIGVIVVPLTLSAIAGVGFDQIGPTSAIALMLQNLGGPIVLAVVQAVITSRTLYLGGTNMPVKTMSPTQIAALDAGYTYGLLWVAGVAVLVGAISLLIGYSAKQVAHAQEAQDAFGAGNL</sequence>
<evidence type="ECO:0000256" key="4">
    <source>
        <dbReference type="ARBA" id="ARBA00022692"/>
    </source>
</evidence>
<feature type="transmembrane region" description="Helical" evidence="7">
    <location>
        <begin position="85"/>
        <end position="105"/>
    </location>
</feature>
<feature type="transmembrane region" description="Helical" evidence="7">
    <location>
        <begin position="262"/>
        <end position="284"/>
    </location>
</feature>
<feature type="domain" description="Major facilitator superfamily (MFS) profile" evidence="8">
    <location>
        <begin position="51"/>
        <end position="510"/>
    </location>
</feature>
<keyword evidence="5 7" id="KW-1133">Transmembrane helix</keyword>
<evidence type="ECO:0000256" key="7">
    <source>
        <dbReference type="SAM" id="Phobius"/>
    </source>
</evidence>
<feature type="transmembrane region" description="Helical" evidence="7">
    <location>
        <begin position="441"/>
        <end position="463"/>
    </location>
</feature>
<keyword evidence="4 7" id="KW-0812">Transmembrane</keyword>
<reference evidence="9 10" key="1">
    <citation type="submission" date="2016-12" db="EMBL/GenBank/DDBJ databases">
        <title>The new phylogeny of genus Mycobacterium.</title>
        <authorList>
            <person name="Tortoli E."/>
            <person name="Trovato A."/>
            <person name="Cirillo D.M."/>
        </authorList>
    </citation>
    <scope>NUCLEOTIDE SEQUENCE [LARGE SCALE GENOMIC DNA]</scope>
    <source>
        <strain evidence="9 10">DSM 45454</strain>
    </source>
</reference>
<keyword evidence="10" id="KW-1185">Reference proteome</keyword>
<dbReference type="EMBL" id="MVHC01000048">
    <property type="protein sequence ID" value="OQZ92275.1"/>
    <property type="molecule type" value="Genomic_DNA"/>
</dbReference>
<keyword evidence="6 7" id="KW-0472">Membrane</keyword>
<keyword evidence="2" id="KW-0813">Transport</keyword>
<comment type="caution">
    <text evidence="9">The sequence shown here is derived from an EMBL/GenBank/DDBJ whole genome shotgun (WGS) entry which is preliminary data.</text>
</comment>
<dbReference type="InterPro" id="IPR036259">
    <property type="entry name" value="MFS_trans_sf"/>
</dbReference>
<evidence type="ECO:0000256" key="1">
    <source>
        <dbReference type="ARBA" id="ARBA00004651"/>
    </source>
</evidence>
<protein>
    <submittedName>
        <fullName evidence="9">MFS transporter</fullName>
    </submittedName>
</protein>
<feature type="transmembrane region" description="Helical" evidence="7">
    <location>
        <begin position="48"/>
        <end position="73"/>
    </location>
</feature>
<evidence type="ECO:0000256" key="6">
    <source>
        <dbReference type="ARBA" id="ARBA00023136"/>
    </source>
</evidence>
<feature type="transmembrane region" description="Helical" evidence="7">
    <location>
        <begin position="237"/>
        <end position="256"/>
    </location>
</feature>
<organism evidence="9 10">
    <name type="scientific">Mycolicibacter algericus DSM 45454</name>
    <dbReference type="NCBI Taxonomy" id="723879"/>
    <lineage>
        <taxon>Bacteria</taxon>
        <taxon>Bacillati</taxon>
        <taxon>Actinomycetota</taxon>
        <taxon>Actinomycetes</taxon>
        <taxon>Mycobacteriales</taxon>
        <taxon>Mycobacteriaceae</taxon>
        <taxon>Mycolicibacter</taxon>
    </lineage>
</organism>
<evidence type="ECO:0000256" key="3">
    <source>
        <dbReference type="ARBA" id="ARBA00022475"/>
    </source>
</evidence>
<comment type="subcellular location">
    <subcellularLocation>
        <location evidence="1">Cell membrane</location>
        <topology evidence="1">Multi-pass membrane protein</topology>
    </subcellularLocation>
</comment>
<dbReference type="SUPFAM" id="SSF103473">
    <property type="entry name" value="MFS general substrate transporter"/>
    <property type="match status" value="1"/>
</dbReference>
<dbReference type="RefSeq" id="WP_083040557.1">
    <property type="nucleotide sequence ID" value="NZ_JACKSG010000314.1"/>
</dbReference>
<dbReference type="CDD" id="cd17321">
    <property type="entry name" value="MFS_MMR_MDR_like"/>
    <property type="match status" value="1"/>
</dbReference>
<dbReference type="InterPro" id="IPR020846">
    <property type="entry name" value="MFS_dom"/>
</dbReference>
<feature type="transmembrane region" description="Helical" evidence="7">
    <location>
        <begin position="175"/>
        <end position="199"/>
    </location>
</feature>
<feature type="transmembrane region" description="Helical" evidence="7">
    <location>
        <begin position="483"/>
        <end position="506"/>
    </location>
</feature>
<feature type="transmembrane region" description="Helical" evidence="7">
    <location>
        <begin position="142"/>
        <end position="163"/>
    </location>
</feature>
<evidence type="ECO:0000313" key="10">
    <source>
        <dbReference type="Proteomes" id="UP000192693"/>
    </source>
</evidence>
<dbReference type="Pfam" id="PF07690">
    <property type="entry name" value="MFS_1"/>
    <property type="match status" value="1"/>
</dbReference>
<evidence type="ECO:0000256" key="5">
    <source>
        <dbReference type="ARBA" id="ARBA00022989"/>
    </source>
</evidence>
<dbReference type="Proteomes" id="UP000192693">
    <property type="component" value="Unassembled WGS sequence"/>
</dbReference>
<dbReference type="Gene3D" id="1.20.1250.20">
    <property type="entry name" value="MFS general substrate transporter like domains"/>
    <property type="match status" value="1"/>
</dbReference>
<accession>A0ABX3RDX9</accession>
<dbReference type="InterPro" id="IPR011701">
    <property type="entry name" value="MFS"/>
</dbReference>
<feature type="transmembrane region" description="Helical" evidence="7">
    <location>
        <begin position="205"/>
        <end position="225"/>
    </location>
</feature>
<feature type="transmembrane region" description="Helical" evidence="7">
    <location>
        <begin position="117"/>
        <end position="136"/>
    </location>
</feature>
<evidence type="ECO:0000313" key="9">
    <source>
        <dbReference type="EMBL" id="OQZ92275.1"/>
    </source>
</evidence>
<feature type="transmembrane region" description="Helical" evidence="7">
    <location>
        <begin position="397"/>
        <end position="420"/>
    </location>
</feature>